<dbReference type="AlphaFoldDB" id="A0A1H8VE60"/>
<name>A0A1H8VE60_9EURY</name>
<dbReference type="Pfam" id="PF00561">
    <property type="entry name" value="Abhydrolase_1"/>
    <property type="match status" value="1"/>
</dbReference>
<evidence type="ECO:0000256" key="1">
    <source>
        <dbReference type="SAM" id="Phobius"/>
    </source>
</evidence>
<organism evidence="3 4">
    <name type="scientific">Halogranum amylolyticum</name>
    <dbReference type="NCBI Taxonomy" id="660520"/>
    <lineage>
        <taxon>Archaea</taxon>
        <taxon>Methanobacteriati</taxon>
        <taxon>Methanobacteriota</taxon>
        <taxon>Stenosarchaea group</taxon>
        <taxon>Halobacteria</taxon>
        <taxon>Halobacteriales</taxon>
        <taxon>Haloferacaceae</taxon>
    </lineage>
</organism>
<dbReference type="EMBL" id="FODV01000016">
    <property type="protein sequence ID" value="SEP13726.1"/>
    <property type="molecule type" value="Genomic_DNA"/>
</dbReference>
<gene>
    <name evidence="3" type="ORF">SAMN04487948_11619</name>
</gene>
<dbReference type="PRINTS" id="PR00111">
    <property type="entry name" value="ABHYDROLASE"/>
</dbReference>
<dbReference type="Gene3D" id="3.40.50.1820">
    <property type="entry name" value="alpha/beta hydrolase"/>
    <property type="match status" value="1"/>
</dbReference>
<feature type="transmembrane region" description="Helical" evidence="1">
    <location>
        <begin position="17"/>
        <end position="36"/>
    </location>
</feature>
<accession>A0A1H8VE60</accession>
<feature type="domain" description="AB hydrolase-1" evidence="2">
    <location>
        <begin position="67"/>
        <end position="318"/>
    </location>
</feature>
<dbReference type="PANTHER" id="PTHR43433:SF5">
    <property type="entry name" value="AB HYDROLASE-1 DOMAIN-CONTAINING PROTEIN"/>
    <property type="match status" value="1"/>
</dbReference>
<protein>
    <submittedName>
        <fullName evidence="3">Pimeloyl-ACP methyl ester carboxylesterase</fullName>
    </submittedName>
</protein>
<dbReference type="Proteomes" id="UP000199126">
    <property type="component" value="Unassembled WGS sequence"/>
</dbReference>
<evidence type="ECO:0000313" key="4">
    <source>
        <dbReference type="Proteomes" id="UP000199126"/>
    </source>
</evidence>
<reference evidence="4" key="1">
    <citation type="submission" date="2016-10" db="EMBL/GenBank/DDBJ databases">
        <authorList>
            <person name="Varghese N."/>
            <person name="Submissions S."/>
        </authorList>
    </citation>
    <scope>NUCLEOTIDE SEQUENCE [LARGE SCALE GENOMIC DNA]</scope>
    <source>
        <strain evidence="4">CGMCC 1.10121</strain>
    </source>
</reference>
<dbReference type="InterPro" id="IPR050471">
    <property type="entry name" value="AB_hydrolase"/>
</dbReference>
<evidence type="ECO:0000313" key="3">
    <source>
        <dbReference type="EMBL" id="SEP13726.1"/>
    </source>
</evidence>
<dbReference type="PANTHER" id="PTHR43433">
    <property type="entry name" value="HYDROLASE, ALPHA/BETA FOLD FAMILY PROTEIN"/>
    <property type="match status" value="1"/>
</dbReference>
<dbReference type="InterPro" id="IPR029058">
    <property type="entry name" value="AB_hydrolase_fold"/>
</dbReference>
<proteinExistence type="predicted"/>
<keyword evidence="4" id="KW-1185">Reference proteome</keyword>
<evidence type="ECO:0000259" key="2">
    <source>
        <dbReference type="Pfam" id="PF00561"/>
    </source>
</evidence>
<sequence length="350" mass="38106">MVAAIVLVDMRETWRRSIGIGAGFLVCVAGGALWQWKRSRLADLSAGSELVETNQRVVEIARRGSGYPVLILHGAPGGYDQGLLFGEGAFGDDVEVISPSRPGFLRTPLDDHKSFEDQAALLVALLDAIDVERPIVVGISCGGPIALQLAADYPERVAGLVLGSAITTEIDERMYDTGNPVIDPLLTSAPVLDIRSGLLAFLHRFMPVQFIENMHAGLSTLEGEDLETYVDYIQNDPAQHAMDLRFASTIFPASARIDGTLNDERWCRNLPVVDYETIECPVLVFHGEFDAAVPIDHAECVIDSLPDVEFVRVKADHLAGVGPDADRVRRAQQSFVESIIDQVESTTAQQ</sequence>
<dbReference type="InterPro" id="IPR000073">
    <property type="entry name" value="AB_hydrolase_1"/>
</dbReference>
<keyword evidence="1" id="KW-0812">Transmembrane</keyword>
<keyword evidence="1" id="KW-0472">Membrane</keyword>
<dbReference type="SUPFAM" id="SSF53474">
    <property type="entry name" value="alpha/beta-Hydrolases"/>
    <property type="match status" value="1"/>
</dbReference>
<keyword evidence="1" id="KW-1133">Transmembrane helix</keyword>